<dbReference type="SMART" id="SM00369">
    <property type="entry name" value="LRR_TYP"/>
    <property type="match status" value="13"/>
</dbReference>
<evidence type="ECO:0000313" key="5">
    <source>
        <dbReference type="Ensembl" id="ENSSRHP00000057073.1"/>
    </source>
</evidence>
<protein>
    <submittedName>
        <fullName evidence="5">Non-specific lipid-transfer protein-like</fullName>
    </submittedName>
</protein>
<dbReference type="Gene3D" id="3.30.1050.10">
    <property type="entry name" value="SCP2 sterol-binding domain"/>
    <property type="match status" value="1"/>
</dbReference>
<keyword evidence="1" id="KW-0433">Leucine-rich repeat</keyword>
<dbReference type="SUPFAM" id="SSF52058">
    <property type="entry name" value="L domain-like"/>
    <property type="match status" value="1"/>
</dbReference>
<dbReference type="AlphaFoldDB" id="A0A673K2N5"/>
<dbReference type="InterPro" id="IPR032675">
    <property type="entry name" value="LRR_dom_sf"/>
</dbReference>
<dbReference type="Gene3D" id="3.80.10.10">
    <property type="entry name" value="Ribonuclease Inhibitor"/>
    <property type="match status" value="7"/>
</dbReference>
<dbReference type="InterPro" id="IPR003591">
    <property type="entry name" value="Leu-rich_rpt_typical-subtyp"/>
</dbReference>
<reference evidence="5" key="2">
    <citation type="submission" date="2025-09" db="UniProtKB">
        <authorList>
            <consortium name="Ensembl"/>
        </authorList>
    </citation>
    <scope>IDENTIFICATION</scope>
</reference>
<dbReference type="SUPFAM" id="SSF55718">
    <property type="entry name" value="SCP-like"/>
    <property type="match status" value="1"/>
</dbReference>
<evidence type="ECO:0000256" key="2">
    <source>
        <dbReference type="ARBA" id="ARBA00022737"/>
    </source>
</evidence>
<dbReference type="InterPro" id="IPR050333">
    <property type="entry name" value="SLRP"/>
</dbReference>
<dbReference type="InterPro" id="IPR036527">
    <property type="entry name" value="SCP2_sterol-bd_dom_sf"/>
</dbReference>
<dbReference type="InterPro" id="IPR001611">
    <property type="entry name" value="Leu-rich_rpt"/>
</dbReference>
<dbReference type="Pfam" id="PF02036">
    <property type="entry name" value="SCP2"/>
    <property type="match status" value="1"/>
</dbReference>
<keyword evidence="6" id="KW-1185">Reference proteome</keyword>
<organism evidence="5 6">
    <name type="scientific">Sinocyclocheilus rhinocerous</name>
    <dbReference type="NCBI Taxonomy" id="307959"/>
    <lineage>
        <taxon>Eukaryota</taxon>
        <taxon>Metazoa</taxon>
        <taxon>Chordata</taxon>
        <taxon>Craniata</taxon>
        <taxon>Vertebrata</taxon>
        <taxon>Euteleostomi</taxon>
        <taxon>Actinopterygii</taxon>
        <taxon>Neopterygii</taxon>
        <taxon>Teleostei</taxon>
        <taxon>Ostariophysi</taxon>
        <taxon>Cypriniformes</taxon>
        <taxon>Cyprinidae</taxon>
        <taxon>Cyprininae</taxon>
        <taxon>Sinocyclocheilus</taxon>
    </lineage>
</organism>
<dbReference type="PRINTS" id="PR00019">
    <property type="entry name" value="LEURICHRPT"/>
</dbReference>
<dbReference type="Proteomes" id="UP000472270">
    <property type="component" value="Unassembled WGS sequence"/>
</dbReference>
<dbReference type="SUPFAM" id="SSF52047">
    <property type="entry name" value="RNI-like"/>
    <property type="match status" value="1"/>
</dbReference>
<dbReference type="GO" id="GO:0005615">
    <property type="term" value="C:extracellular space"/>
    <property type="evidence" value="ECO:0007669"/>
    <property type="project" value="TreeGrafter"/>
</dbReference>
<evidence type="ECO:0000259" key="4">
    <source>
        <dbReference type="Pfam" id="PF02036"/>
    </source>
</evidence>
<feature type="compositionally biased region" description="Acidic residues" evidence="3">
    <location>
        <begin position="610"/>
        <end position="628"/>
    </location>
</feature>
<proteinExistence type="predicted"/>
<dbReference type="PANTHER" id="PTHR45712:SF20">
    <property type="entry name" value="PODOCAN"/>
    <property type="match status" value="1"/>
</dbReference>
<dbReference type="PANTHER" id="PTHR45712">
    <property type="entry name" value="AGAP008170-PA"/>
    <property type="match status" value="1"/>
</dbReference>
<evidence type="ECO:0000256" key="1">
    <source>
        <dbReference type="ARBA" id="ARBA00022614"/>
    </source>
</evidence>
<dbReference type="Pfam" id="PF13855">
    <property type="entry name" value="LRR_8"/>
    <property type="match status" value="4"/>
</dbReference>
<gene>
    <name evidence="5" type="primary">scp2b</name>
</gene>
<sequence length="628" mass="70744">SYPDDPFHDGEQFVKKIGGVFAFKVKDGTGGKEAIWIVDVKNGKGCVHNDADEKADCTIAMADSDLLDLMTGKMNPQTVSPDEADRQITKTSSIRPSVKSNDLYLCFNGLNVIYFSVLSQNNQITEVTLEHLSGLQQLETLNLQNNRLTTQGLDDEGFHILERLSYLYLANNKLTAAPKHLPPSLVSADFAANQLTKIYTNTFGQKPALKSVYLHNNKLTDAGLPENMFNGSDNLEILIMSSNFLRYVPKGLPTALFRLHMKNNKLEKIPGGAFDSLFHLRELYLQNNFLCNDGMDNETFSHLNSLEYLDLSNNNLTVVPLGLPRNLILLHLEKNSIQSITANALTPIRNLEYLLLHNNRLRSRSIHPSAFQGLKRLHTVHMYNNLLERVPRGLPRRAKTLMLLHNFIGEIGRNDLITLYTLTELNLSYNRLTSAKLHREAFRKLRILETLDLSGNKLQTLPVGLPKSLQVLKVKDNQMAEVPEGALMGMSSLRELYLTNNQLKLNSIYQGAWQELSALTTLDLSLNMLSHIPSDLPESLEFLHLQNNRISSVSDTAFLNTPNIKGIFLRFNRLSVHSVSEESFSHLSRLQVLDIGHGNISPNRGQAGEQVEEVEEELPYEEEEEKHS</sequence>
<reference evidence="5" key="1">
    <citation type="submission" date="2025-08" db="UniProtKB">
        <authorList>
            <consortium name="Ensembl"/>
        </authorList>
    </citation>
    <scope>IDENTIFICATION</scope>
</reference>
<evidence type="ECO:0000256" key="3">
    <source>
        <dbReference type="SAM" id="MobiDB-lite"/>
    </source>
</evidence>
<name>A0A673K2N5_9TELE</name>
<dbReference type="SMART" id="SM00364">
    <property type="entry name" value="LRR_BAC"/>
    <property type="match status" value="8"/>
</dbReference>
<dbReference type="Pfam" id="PF00560">
    <property type="entry name" value="LRR_1"/>
    <property type="match status" value="1"/>
</dbReference>
<accession>A0A673K2N5</accession>
<feature type="region of interest" description="Disordered" evidence="3">
    <location>
        <begin position="601"/>
        <end position="628"/>
    </location>
</feature>
<dbReference type="PROSITE" id="PS51450">
    <property type="entry name" value="LRR"/>
    <property type="match status" value="4"/>
</dbReference>
<keyword evidence="2" id="KW-0677">Repeat</keyword>
<dbReference type="Ensembl" id="ENSSRHT00000058668.1">
    <property type="protein sequence ID" value="ENSSRHP00000057073.1"/>
    <property type="gene ID" value="ENSSRHG00000028619.1"/>
</dbReference>
<dbReference type="InterPro" id="IPR003033">
    <property type="entry name" value="SCP2_sterol-bd_dom"/>
</dbReference>
<feature type="domain" description="SCP2" evidence="4">
    <location>
        <begin position="11"/>
        <end position="79"/>
    </location>
</feature>
<evidence type="ECO:0000313" key="6">
    <source>
        <dbReference type="Proteomes" id="UP000472270"/>
    </source>
</evidence>